<dbReference type="InterPro" id="IPR019787">
    <property type="entry name" value="Znf_PHD-finger"/>
</dbReference>
<evidence type="ECO:0000256" key="2">
    <source>
        <dbReference type="ARBA" id="ARBA00022771"/>
    </source>
</evidence>
<dbReference type="EMBL" id="DF237960">
    <property type="protein sequence ID" value="GAQ92421.1"/>
    <property type="molecule type" value="Genomic_DNA"/>
</dbReference>
<proteinExistence type="predicted"/>
<dbReference type="InterPro" id="IPR012337">
    <property type="entry name" value="RNaseH-like_sf"/>
</dbReference>
<dbReference type="OrthoDB" id="1903104at2759"/>
<dbReference type="SUPFAM" id="SSF53098">
    <property type="entry name" value="Ribonuclease H-like"/>
    <property type="match status" value="1"/>
</dbReference>
<dbReference type="AlphaFoldDB" id="A0A1Y1ISY6"/>
<dbReference type="InterPro" id="IPR013083">
    <property type="entry name" value="Znf_RING/FYVE/PHD"/>
</dbReference>
<evidence type="ECO:0000256" key="1">
    <source>
        <dbReference type="ARBA" id="ARBA00022723"/>
    </source>
</evidence>
<name>A0A1Y1ISY6_KLENI</name>
<dbReference type="Pfam" id="PF17921">
    <property type="entry name" value="Integrase_H2C2"/>
    <property type="match status" value="1"/>
</dbReference>
<dbReference type="SUPFAM" id="SSF57903">
    <property type="entry name" value="FYVE/PHD zinc finger"/>
    <property type="match status" value="1"/>
</dbReference>
<dbReference type="InterPro" id="IPR001965">
    <property type="entry name" value="Znf_PHD"/>
</dbReference>
<dbReference type="Proteomes" id="UP000054558">
    <property type="component" value="Unassembled WGS sequence"/>
</dbReference>
<evidence type="ECO:0000256" key="3">
    <source>
        <dbReference type="ARBA" id="ARBA00022833"/>
    </source>
</evidence>
<accession>A0A1Y1ISY6</accession>
<dbReference type="Gene3D" id="3.30.420.10">
    <property type="entry name" value="Ribonuclease H-like superfamily/Ribonuclease H"/>
    <property type="match status" value="1"/>
</dbReference>
<dbReference type="InterPro" id="IPR050951">
    <property type="entry name" value="Retrovirus_Pol_polyprotein"/>
</dbReference>
<keyword evidence="7" id="KW-1185">Reference proteome</keyword>
<dbReference type="Gene3D" id="1.10.340.70">
    <property type="match status" value="1"/>
</dbReference>
<dbReference type="Pfam" id="PF00628">
    <property type="entry name" value="PHD"/>
    <property type="match status" value="1"/>
</dbReference>
<protein>
    <recommendedName>
        <fullName evidence="5">PHD-type domain-containing protein</fullName>
    </recommendedName>
</protein>
<dbReference type="InterPro" id="IPR036397">
    <property type="entry name" value="RNaseH_sf"/>
</dbReference>
<keyword evidence="3" id="KW-0862">Zinc</keyword>
<dbReference type="GO" id="GO:0008270">
    <property type="term" value="F:zinc ion binding"/>
    <property type="evidence" value="ECO:0007669"/>
    <property type="project" value="UniProtKB-KW"/>
</dbReference>
<dbReference type="SMART" id="SM00249">
    <property type="entry name" value="PHD"/>
    <property type="match status" value="1"/>
</dbReference>
<evidence type="ECO:0000313" key="7">
    <source>
        <dbReference type="Proteomes" id="UP000054558"/>
    </source>
</evidence>
<dbReference type="InterPro" id="IPR011011">
    <property type="entry name" value="Znf_FYVE_PHD"/>
</dbReference>
<dbReference type="PANTHER" id="PTHR37984:SF5">
    <property type="entry name" value="PROTEIN NYNRIN-LIKE"/>
    <property type="match status" value="1"/>
</dbReference>
<evidence type="ECO:0000259" key="5">
    <source>
        <dbReference type="PROSITE" id="PS50016"/>
    </source>
</evidence>
<keyword evidence="1" id="KW-0479">Metal-binding</keyword>
<dbReference type="OMA" id="GAHISKF"/>
<evidence type="ECO:0000256" key="4">
    <source>
        <dbReference type="PROSITE-ProRule" id="PRU00146"/>
    </source>
</evidence>
<evidence type="ECO:0000313" key="6">
    <source>
        <dbReference type="EMBL" id="GAQ92421.1"/>
    </source>
</evidence>
<dbReference type="Gene3D" id="3.30.40.10">
    <property type="entry name" value="Zinc/RING finger domain, C3HC4 (zinc finger)"/>
    <property type="match status" value="1"/>
</dbReference>
<sequence length="537" mass="60924">MYARWANILREYEFEIVHLSGLKNLDADGLSRNPIPLDHDWTDARMDHTPSNVSHIAACLARLIVGSDNTPSAMLALIPAAPEREPSNVDMPVKLDRNIWHDAPVIEFLRVGSYPPDDSSQVRDRIWRRAQGYHIEHDLLCRCVDGYGSKIVPKPDQRANLIRRVHMDIGHFGVKKTYSLLEPTYSWVSMFGQVETEVSSFVVCDRVKATFEVKGPTLIPLPIMGMFYRWGIDLFEMPIKSTAGNEYVVVKTEHSNKWIEIFAIPAKKAEYICEKFIEVLARFGCHPSRDTSLGGYSYYLLYGRHLVVGMRIRNIVSEPIDLDSPMKSARTLRDRAELFKTAMPMAFDNLLIAQHMVRSSDIKPKMKGFEKGDYVYLRHQSKDTMEVDKGRIILRVKQLLSTGRLLLEGRDGKAIKDHVETRAPGHNPNIDPWQNPAFAEEKDQACEVCHETAANRRTGPMLLCDSCDSGWHMKCLTPPVKKPPQGRTGSARVVLSTALRPKACWHIPHCDSLVSAQSRRLRPIGGRDHDDVCDAYE</sequence>
<dbReference type="PROSITE" id="PS50016">
    <property type="entry name" value="ZF_PHD_2"/>
    <property type="match status" value="1"/>
</dbReference>
<dbReference type="GO" id="GO:0003676">
    <property type="term" value="F:nucleic acid binding"/>
    <property type="evidence" value="ECO:0007669"/>
    <property type="project" value="InterPro"/>
</dbReference>
<gene>
    <name evidence="6" type="ORF">KFL_010110070</name>
</gene>
<organism evidence="6 7">
    <name type="scientific">Klebsormidium nitens</name>
    <name type="common">Green alga</name>
    <name type="synonym">Ulothrix nitens</name>
    <dbReference type="NCBI Taxonomy" id="105231"/>
    <lineage>
        <taxon>Eukaryota</taxon>
        <taxon>Viridiplantae</taxon>
        <taxon>Streptophyta</taxon>
        <taxon>Klebsormidiophyceae</taxon>
        <taxon>Klebsormidiales</taxon>
        <taxon>Klebsormidiaceae</taxon>
        <taxon>Klebsormidium</taxon>
    </lineage>
</organism>
<feature type="domain" description="PHD-type" evidence="5">
    <location>
        <begin position="443"/>
        <end position="513"/>
    </location>
</feature>
<dbReference type="STRING" id="105231.A0A1Y1ISY6"/>
<dbReference type="InterPro" id="IPR041588">
    <property type="entry name" value="Integrase_H2C2"/>
</dbReference>
<reference evidence="6 7" key="1">
    <citation type="journal article" date="2014" name="Nat. Commun.">
        <title>Klebsormidium flaccidum genome reveals primary factors for plant terrestrial adaptation.</title>
        <authorList>
            <person name="Hori K."/>
            <person name="Maruyama F."/>
            <person name="Fujisawa T."/>
            <person name="Togashi T."/>
            <person name="Yamamoto N."/>
            <person name="Seo M."/>
            <person name="Sato S."/>
            <person name="Yamada T."/>
            <person name="Mori H."/>
            <person name="Tajima N."/>
            <person name="Moriyama T."/>
            <person name="Ikeuchi M."/>
            <person name="Watanabe M."/>
            <person name="Wada H."/>
            <person name="Kobayashi K."/>
            <person name="Saito M."/>
            <person name="Masuda T."/>
            <person name="Sasaki-Sekimoto Y."/>
            <person name="Mashiguchi K."/>
            <person name="Awai K."/>
            <person name="Shimojima M."/>
            <person name="Masuda S."/>
            <person name="Iwai M."/>
            <person name="Nobusawa T."/>
            <person name="Narise T."/>
            <person name="Kondo S."/>
            <person name="Saito H."/>
            <person name="Sato R."/>
            <person name="Murakawa M."/>
            <person name="Ihara Y."/>
            <person name="Oshima-Yamada Y."/>
            <person name="Ohtaka K."/>
            <person name="Satoh M."/>
            <person name="Sonobe K."/>
            <person name="Ishii M."/>
            <person name="Ohtani R."/>
            <person name="Kanamori-Sato M."/>
            <person name="Honoki R."/>
            <person name="Miyazaki D."/>
            <person name="Mochizuki H."/>
            <person name="Umetsu J."/>
            <person name="Higashi K."/>
            <person name="Shibata D."/>
            <person name="Kamiya Y."/>
            <person name="Sato N."/>
            <person name="Nakamura Y."/>
            <person name="Tabata S."/>
            <person name="Ida S."/>
            <person name="Kurokawa K."/>
            <person name="Ohta H."/>
        </authorList>
    </citation>
    <scope>NUCLEOTIDE SEQUENCE [LARGE SCALE GENOMIC DNA]</scope>
    <source>
        <strain evidence="6 7">NIES-2285</strain>
    </source>
</reference>
<dbReference type="PANTHER" id="PTHR37984">
    <property type="entry name" value="PROTEIN CBG26694"/>
    <property type="match status" value="1"/>
</dbReference>
<keyword evidence="2 4" id="KW-0863">Zinc-finger</keyword>